<accession>A0AAW9DNU8</accession>
<dbReference type="InterPro" id="IPR010869">
    <property type="entry name" value="DUF1501"/>
</dbReference>
<reference evidence="2 3" key="1">
    <citation type="submission" date="2023-11" db="EMBL/GenBank/DDBJ databases">
        <title>MicrobeMod: A computational toolkit for identifying prokaryotic methylation and restriction-modification with nanopore sequencing.</title>
        <authorList>
            <person name="Crits-Christoph A."/>
            <person name="Kang S.C."/>
            <person name="Lee H."/>
            <person name="Ostrov N."/>
        </authorList>
    </citation>
    <scope>NUCLEOTIDE SEQUENCE [LARGE SCALE GENOMIC DNA]</scope>
    <source>
        <strain evidence="2 3">DSMZ 700</strain>
    </source>
</reference>
<dbReference type="PANTHER" id="PTHR43737:SF1">
    <property type="entry name" value="DUF1501 DOMAIN-CONTAINING PROTEIN"/>
    <property type="match status" value="1"/>
</dbReference>
<evidence type="ECO:0000256" key="1">
    <source>
        <dbReference type="SAM" id="SignalP"/>
    </source>
</evidence>
<dbReference type="EMBL" id="JAWXYB010000018">
    <property type="protein sequence ID" value="MDX5930353.1"/>
    <property type="molecule type" value="Genomic_DNA"/>
</dbReference>
<evidence type="ECO:0000313" key="2">
    <source>
        <dbReference type="EMBL" id="MDX5930353.1"/>
    </source>
</evidence>
<dbReference type="Proteomes" id="UP001279553">
    <property type="component" value="Unassembled WGS sequence"/>
</dbReference>
<dbReference type="RefSeq" id="WP_319613305.1">
    <property type="nucleotide sequence ID" value="NZ_JAWXYB010000018.1"/>
</dbReference>
<evidence type="ECO:0000313" key="3">
    <source>
        <dbReference type="Proteomes" id="UP001279553"/>
    </source>
</evidence>
<keyword evidence="1" id="KW-0732">Signal</keyword>
<gene>
    <name evidence="2" type="ORF">SIL87_06210</name>
</gene>
<feature type="signal peptide" evidence="1">
    <location>
        <begin position="1"/>
        <end position="28"/>
    </location>
</feature>
<organism evidence="2 3">
    <name type="scientific">Acidiphilium acidophilum</name>
    <name type="common">Thiobacillus acidophilus</name>
    <dbReference type="NCBI Taxonomy" id="76588"/>
    <lineage>
        <taxon>Bacteria</taxon>
        <taxon>Pseudomonadati</taxon>
        <taxon>Pseudomonadota</taxon>
        <taxon>Alphaproteobacteria</taxon>
        <taxon>Acetobacterales</taxon>
        <taxon>Acidocellaceae</taxon>
        <taxon>Acidiphilium</taxon>
    </lineage>
</organism>
<sequence length="404" mass="41856">MTLALTRRASLLGLATIAAAGRARVALAAAPTDQRFVVVLLRGALDGMAAVVPYGDANLIRLRAPLVPDQAQLLDLGGFFAFHPALNNLHALYRANQVLPVHAIAGSYRTRSHFEAQDYLQTGIDHAGITSGWLNRLVGELPAGGVAGRGLAVGMGVPLLLRGSTRIASYAPAGFAKPSPDLYAQIAALNRPDPVFGPAIADGLRAARFDHAALAIPDDTTGTLKADAADETTPTHGYGFPALAHAAGRLLASTGGPRIAAFQLEGWDTHANQMNLLHAPLADLDTGIASLRTALGPAWASTTVLVITEFGRTARINGTHGTDHGTATVAFLAGGNVAGGKVRANWPGLAATQLFENRDLAPTADIRSLAKGVIQAQFGLDEASLARIFPDSTAAPAMAGLLRV</sequence>
<dbReference type="PANTHER" id="PTHR43737">
    <property type="entry name" value="BLL7424 PROTEIN"/>
    <property type="match status" value="1"/>
</dbReference>
<name>A0AAW9DNU8_ACIAO</name>
<proteinExistence type="predicted"/>
<dbReference type="AlphaFoldDB" id="A0AAW9DNU8"/>
<dbReference type="Pfam" id="PF07394">
    <property type="entry name" value="DUF1501"/>
    <property type="match status" value="1"/>
</dbReference>
<comment type="caution">
    <text evidence="2">The sequence shown here is derived from an EMBL/GenBank/DDBJ whole genome shotgun (WGS) entry which is preliminary data.</text>
</comment>
<feature type="chain" id="PRO_5043398657" evidence="1">
    <location>
        <begin position="29"/>
        <end position="404"/>
    </location>
</feature>
<protein>
    <submittedName>
        <fullName evidence="2">DUF1501 domain-containing protein</fullName>
    </submittedName>
</protein>
<keyword evidence="3" id="KW-1185">Reference proteome</keyword>